<accession>M0DNL7</accession>
<dbReference type="InterPro" id="IPR007050">
    <property type="entry name" value="HTH_bacterioopsin"/>
</dbReference>
<dbReference type="AlphaFoldDB" id="M0DNL7"/>
<dbReference type="PATRIC" id="fig|1227486.3.peg.358"/>
<evidence type="ECO:0000256" key="2">
    <source>
        <dbReference type="ARBA" id="ARBA00023163"/>
    </source>
</evidence>
<reference evidence="4 5" key="1">
    <citation type="journal article" date="2014" name="PLoS Genet.">
        <title>Phylogenetically driven sequencing of extremely halophilic archaea reveals strategies for static and dynamic osmo-response.</title>
        <authorList>
            <person name="Becker E.A."/>
            <person name="Seitzer P.M."/>
            <person name="Tritt A."/>
            <person name="Larsen D."/>
            <person name="Krusor M."/>
            <person name="Yao A.I."/>
            <person name="Wu D."/>
            <person name="Madern D."/>
            <person name="Eisen J.A."/>
            <person name="Darling A.E."/>
            <person name="Facciotti M.T."/>
        </authorList>
    </citation>
    <scope>NUCLEOTIDE SEQUENCE [LARGE SCALE GENOMIC DNA]</scope>
    <source>
        <strain evidence="4 5">JCM 10247</strain>
    </source>
</reference>
<dbReference type="Pfam" id="PF04967">
    <property type="entry name" value="HTH_10"/>
    <property type="match status" value="1"/>
</dbReference>
<feature type="domain" description="HTH bat-type" evidence="3">
    <location>
        <begin position="184"/>
        <end position="235"/>
    </location>
</feature>
<comment type="caution">
    <text evidence="4">The sequence shown here is derived from an EMBL/GenBank/DDBJ whole genome shotgun (WGS) entry which is preliminary data.</text>
</comment>
<evidence type="ECO:0000313" key="5">
    <source>
        <dbReference type="Proteomes" id="UP000011572"/>
    </source>
</evidence>
<dbReference type="PANTHER" id="PTHR34236:SF1">
    <property type="entry name" value="DIMETHYL SULFOXIDE REDUCTASE TRANSCRIPTIONAL ACTIVATOR"/>
    <property type="match status" value="1"/>
</dbReference>
<evidence type="ECO:0000259" key="3">
    <source>
        <dbReference type="Pfam" id="PF04967"/>
    </source>
</evidence>
<dbReference type="Proteomes" id="UP000011572">
    <property type="component" value="Unassembled WGS sequence"/>
</dbReference>
<organism evidence="4 5">
    <name type="scientific">Halorubrum distributum JCM 10247</name>
    <dbReference type="NCBI Taxonomy" id="1227486"/>
    <lineage>
        <taxon>Archaea</taxon>
        <taxon>Methanobacteriati</taxon>
        <taxon>Methanobacteriota</taxon>
        <taxon>Stenosarchaea group</taxon>
        <taxon>Halobacteria</taxon>
        <taxon>Halobacteriales</taxon>
        <taxon>Haloferacaceae</taxon>
        <taxon>Halorubrum</taxon>
        <taxon>Halorubrum distributum group</taxon>
    </lineage>
</organism>
<sequence>MYRRTDPIPGPFVTNMFRRARSRRYFHAGAEAAGMAQARLRVTIPDGPWVGDVSREYPDARFQVLTATPEDGAGFALVRVTADDTDPILDAIDDHETITHSSVMAEDDGMVTVQVEALVPLLQTVARRAGVPIEMPVEICDGVARVDVTGDHERVAKFGDALRDVGAEFEVEYVQQRVNPGGSLTERQREVLFEAVDRGYYDVPRECTLTEVAEHVGIAKSTCSEVLQRVERTIVREFVDDLPRRPVDFESPEDDGIERIQ</sequence>
<dbReference type="PANTHER" id="PTHR34236">
    <property type="entry name" value="DIMETHYL SULFOXIDE REDUCTASE TRANSCRIPTIONAL ACTIVATOR"/>
    <property type="match status" value="1"/>
</dbReference>
<protein>
    <submittedName>
        <fullName evidence="4">Bacterio-opsin activator HTH domain protein</fullName>
    </submittedName>
</protein>
<keyword evidence="2" id="KW-0804">Transcription</keyword>
<proteinExistence type="predicted"/>
<gene>
    <name evidence="4" type="ORF">C473_02228</name>
</gene>
<keyword evidence="1" id="KW-0805">Transcription regulation</keyword>
<evidence type="ECO:0000256" key="1">
    <source>
        <dbReference type="ARBA" id="ARBA00023015"/>
    </source>
</evidence>
<name>M0DNL7_9EURY</name>
<evidence type="ECO:0000313" key="4">
    <source>
        <dbReference type="EMBL" id="ELZ36413.1"/>
    </source>
</evidence>
<dbReference type="EMBL" id="AOIW01000028">
    <property type="protein sequence ID" value="ELZ36413.1"/>
    <property type="molecule type" value="Genomic_DNA"/>
</dbReference>